<dbReference type="PANTHER" id="PTHR43685:SF5">
    <property type="entry name" value="GLYCOSYLTRANSFERASE EPSE-RELATED"/>
    <property type="match status" value="1"/>
</dbReference>
<evidence type="ECO:0000256" key="2">
    <source>
        <dbReference type="ARBA" id="ARBA00022676"/>
    </source>
</evidence>
<feature type="domain" description="Glycosyltransferase 2-like" evidence="4">
    <location>
        <begin position="11"/>
        <end position="135"/>
    </location>
</feature>
<accession>A0A432YRS3</accession>
<evidence type="ECO:0000313" key="6">
    <source>
        <dbReference type="Proteomes" id="UP000288361"/>
    </source>
</evidence>
<organism evidence="5 6">
    <name type="scientific">Idiomarina piscisalsi</name>
    <dbReference type="NCBI Taxonomy" id="1096243"/>
    <lineage>
        <taxon>Bacteria</taxon>
        <taxon>Pseudomonadati</taxon>
        <taxon>Pseudomonadota</taxon>
        <taxon>Gammaproteobacteria</taxon>
        <taxon>Alteromonadales</taxon>
        <taxon>Idiomarinaceae</taxon>
        <taxon>Idiomarina</taxon>
    </lineage>
</organism>
<dbReference type="RefSeq" id="WP_126752467.1">
    <property type="nucleotide sequence ID" value="NZ_JBHUMT010000015.1"/>
</dbReference>
<dbReference type="EMBL" id="PIQA01000006">
    <property type="protein sequence ID" value="RUO64286.1"/>
    <property type="molecule type" value="Genomic_DNA"/>
</dbReference>
<dbReference type="Pfam" id="PF00535">
    <property type="entry name" value="Glycos_transf_2"/>
    <property type="match status" value="1"/>
</dbReference>
<dbReference type="InterPro" id="IPR050834">
    <property type="entry name" value="Glycosyltransf_2"/>
</dbReference>
<sequence>MTELNNKLNISVLMSVYDGDKPNWFDEALHSILVEQSPGQLVLVIDGTISEKLENIISKYYNVNPDVLNVIRLDRNKGLAHALNVGLRYCNYELVARMDADDISYPTRLKTQQSYFLKDTDLDILGSPAIDIDANGASVGLRGVPISHQEIYKLMWTCPLIHPSVMFKKDKILAAGGYSEKLKRRQDYELWFRCAELGYRFKNAEETLIKYRITEDTHKRNNLSVAWSQYKIGLSGVSSLGLGVKARLGVAFPVIKALLPTPLRKLLIHVSNVFDPRGRKNA</sequence>
<name>A0A432YRS3_9GAMM</name>
<reference evidence="5 6" key="1">
    <citation type="journal article" date="2011" name="Front. Microbiol.">
        <title>Genomic signatures of strain selection and enhancement in Bacillus atrophaeus var. globigii, a historical biowarfare simulant.</title>
        <authorList>
            <person name="Gibbons H.S."/>
            <person name="Broomall S.M."/>
            <person name="McNew L.A."/>
            <person name="Daligault H."/>
            <person name="Chapman C."/>
            <person name="Bruce D."/>
            <person name="Karavis M."/>
            <person name="Krepps M."/>
            <person name="McGregor P.A."/>
            <person name="Hong C."/>
            <person name="Park K.H."/>
            <person name="Akmal A."/>
            <person name="Feldman A."/>
            <person name="Lin J.S."/>
            <person name="Chang W.E."/>
            <person name="Higgs B.W."/>
            <person name="Demirev P."/>
            <person name="Lindquist J."/>
            <person name="Liem A."/>
            <person name="Fochler E."/>
            <person name="Read T.D."/>
            <person name="Tapia R."/>
            <person name="Johnson S."/>
            <person name="Bishop-Lilly K.A."/>
            <person name="Detter C."/>
            <person name="Han C."/>
            <person name="Sozhamannan S."/>
            <person name="Rosenzweig C.N."/>
            <person name="Skowronski E.W."/>
        </authorList>
    </citation>
    <scope>NUCLEOTIDE SEQUENCE [LARGE SCALE GENOMIC DNA]</scope>
    <source>
        <strain evidence="5 6">TPS4-2</strain>
    </source>
</reference>
<evidence type="ECO:0000256" key="1">
    <source>
        <dbReference type="ARBA" id="ARBA00006739"/>
    </source>
</evidence>
<dbReference type="SUPFAM" id="SSF53448">
    <property type="entry name" value="Nucleotide-diphospho-sugar transferases"/>
    <property type="match status" value="1"/>
</dbReference>
<evidence type="ECO:0000256" key="3">
    <source>
        <dbReference type="ARBA" id="ARBA00022679"/>
    </source>
</evidence>
<evidence type="ECO:0000313" key="5">
    <source>
        <dbReference type="EMBL" id="RUO64286.1"/>
    </source>
</evidence>
<evidence type="ECO:0000259" key="4">
    <source>
        <dbReference type="Pfam" id="PF00535"/>
    </source>
</evidence>
<dbReference type="PANTHER" id="PTHR43685">
    <property type="entry name" value="GLYCOSYLTRANSFERASE"/>
    <property type="match status" value="1"/>
</dbReference>
<comment type="caution">
    <text evidence="5">The sequence shown here is derived from an EMBL/GenBank/DDBJ whole genome shotgun (WGS) entry which is preliminary data.</text>
</comment>
<dbReference type="GO" id="GO:0016757">
    <property type="term" value="F:glycosyltransferase activity"/>
    <property type="evidence" value="ECO:0007669"/>
    <property type="project" value="UniProtKB-KW"/>
</dbReference>
<dbReference type="InterPro" id="IPR001173">
    <property type="entry name" value="Glyco_trans_2-like"/>
</dbReference>
<dbReference type="AlphaFoldDB" id="A0A432YRS3"/>
<dbReference type="Gene3D" id="3.90.550.10">
    <property type="entry name" value="Spore Coat Polysaccharide Biosynthesis Protein SpsA, Chain A"/>
    <property type="match status" value="1"/>
</dbReference>
<keyword evidence="3" id="KW-0808">Transferase</keyword>
<keyword evidence="2" id="KW-0328">Glycosyltransferase</keyword>
<comment type="similarity">
    <text evidence="1">Belongs to the glycosyltransferase 2 family.</text>
</comment>
<protein>
    <recommendedName>
        <fullName evidence="4">Glycosyltransferase 2-like domain-containing protein</fullName>
    </recommendedName>
</protein>
<dbReference type="InterPro" id="IPR029044">
    <property type="entry name" value="Nucleotide-diphossugar_trans"/>
</dbReference>
<gene>
    <name evidence="5" type="ORF">CWI73_09010</name>
</gene>
<proteinExistence type="inferred from homology"/>
<dbReference type="Proteomes" id="UP000288361">
    <property type="component" value="Unassembled WGS sequence"/>
</dbReference>